<evidence type="ECO:0000256" key="12">
    <source>
        <dbReference type="RuleBase" id="RU361205"/>
    </source>
</evidence>
<dbReference type="EMBL" id="JACCBB010000001">
    <property type="protein sequence ID" value="NYD22182.1"/>
    <property type="molecule type" value="Genomic_DNA"/>
</dbReference>
<evidence type="ECO:0000256" key="5">
    <source>
        <dbReference type="ARBA" id="ARBA00012458"/>
    </source>
</evidence>
<comment type="similarity">
    <text evidence="4 12">Belongs to the DHPS family.</text>
</comment>
<comment type="caution">
    <text evidence="14">The sequence shown here is derived from an EMBL/GenBank/DDBJ whole genome shotgun (WGS) entry which is preliminary data.</text>
</comment>
<keyword evidence="8 12" id="KW-0479">Metal-binding</keyword>
<evidence type="ECO:0000256" key="7">
    <source>
        <dbReference type="ARBA" id="ARBA00022679"/>
    </source>
</evidence>
<keyword evidence="9 12" id="KW-0460">Magnesium</keyword>
<proteinExistence type="inferred from homology"/>
<reference evidence="14 15" key="1">
    <citation type="submission" date="2020-07" db="EMBL/GenBank/DDBJ databases">
        <title>Sequencing the genomes of 1000 actinobacteria strains.</title>
        <authorList>
            <person name="Klenk H.-P."/>
        </authorList>
    </citation>
    <scope>NUCLEOTIDE SEQUENCE [LARGE SCALE GENOMIC DNA]</scope>
    <source>
        <strain evidence="14 15">DSM 7487</strain>
    </source>
</reference>
<protein>
    <recommendedName>
        <fullName evidence="6 12">Dihydropteroate synthase</fullName>
        <shortName evidence="12">DHPS</shortName>
        <ecNumber evidence="5 12">2.5.1.15</ecNumber>
    </recommendedName>
    <alternativeName>
        <fullName evidence="11 12">Dihydropteroate pyrophosphorylase</fullName>
    </alternativeName>
</protein>
<dbReference type="PROSITE" id="PS50972">
    <property type="entry name" value="PTERIN_BINDING"/>
    <property type="match status" value="1"/>
</dbReference>
<dbReference type="CDD" id="cd00739">
    <property type="entry name" value="DHPS"/>
    <property type="match status" value="1"/>
</dbReference>
<dbReference type="GO" id="GO:0005829">
    <property type="term" value="C:cytosol"/>
    <property type="evidence" value="ECO:0007669"/>
    <property type="project" value="TreeGrafter"/>
</dbReference>
<comment type="catalytic activity">
    <reaction evidence="1">
        <text>(7,8-dihydropterin-6-yl)methyl diphosphate + 4-aminobenzoate = 7,8-dihydropteroate + diphosphate</text>
        <dbReference type="Rhea" id="RHEA:19949"/>
        <dbReference type="ChEBI" id="CHEBI:17836"/>
        <dbReference type="ChEBI" id="CHEBI:17839"/>
        <dbReference type="ChEBI" id="CHEBI:33019"/>
        <dbReference type="ChEBI" id="CHEBI:72950"/>
        <dbReference type="EC" id="2.5.1.15"/>
    </reaction>
</comment>
<evidence type="ECO:0000256" key="11">
    <source>
        <dbReference type="ARBA" id="ARBA00030193"/>
    </source>
</evidence>
<dbReference type="Gene3D" id="3.20.20.20">
    <property type="entry name" value="Dihydropteroate synthase-like"/>
    <property type="match status" value="1"/>
</dbReference>
<evidence type="ECO:0000256" key="6">
    <source>
        <dbReference type="ARBA" id="ARBA00016919"/>
    </source>
</evidence>
<dbReference type="Pfam" id="PF00809">
    <property type="entry name" value="Pterin_bind"/>
    <property type="match status" value="1"/>
</dbReference>
<dbReference type="AlphaFoldDB" id="A0A7Y9DKC2"/>
<evidence type="ECO:0000256" key="3">
    <source>
        <dbReference type="ARBA" id="ARBA00004763"/>
    </source>
</evidence>
<dbReference type="PANTHER" id="PTHR20941">
    <property type="entry name" value="FOLATE SYNTHESIS PROTEINS"/>
    <property type="match status" value="1"/>
</dbReference>
<dbReference type="EC" id="2.5.1.15" evidence="5 12"/>
<gene>
    <name evidence="14" type="ORF">BJ968_001722</name>
</gene>
<evidence type="ECO:0000256" key="2">
    <source>
        <dbReference type="ARBA" id="ARBA00001946"/>
    </source>
</evidence>
<keyword evidence="15" id="KW-1185">Reference proteome</keyword>
<evidence type="ECO:0000256" key="4">
    <source>
        <dbReference type="ARBA" id="ARBA00009503"/>
    </source>
</evidence>
<comment type="function">
    <text evidence="12">Catalyzes the condensation of para-aminobenzoate (pABA) with 6-hydroxymethyl-7,8-dihydropterin diphosphate (DHPt-PP) to form 7,8-dihydropteroate (H2Pte), the immediate precursor of folate derivatives.</text>
</comment>
<accession>A0A7Y9DKC2</accession>
<organism evidence="14 15">
    <name type="scientific">Kineococcus aurantiacus</name>
    <dbReference type="NCBI Taxonomy" id="37633"/>
    <lineage>
        <taxon>Bacteria</taxon>
        <taxon>Bacillati</taxon>
        <taxon>Actinomycetota</taxon>
        <taxon>Actinomycetes</taxon>
        <taxon>Kineosporiales</taxon>
        <taxon>Kineosporiaceae</taxon>
        <taxon>Kineococcus</taxon>
    </lineage>
</organism>
<dbReference type="NCBIfam" id="TIGR01496">
    <property type="entry name" value="DHPS"/>
    <property type="match status" value="1"/>
</dbReference>
<dbReference type="Proteomes" id="UP000521922">
    <property type="component" value="Unassembled WGS sequence"/>
</dbReference>
<dbReference type="InterPro" id="IPR006390">
    <property type="entry name" value="DHP_synth_dom"/>
</dbReference>
<evidence type="ECO:0000256" key="8">
    <source>
        <dbReference type="ARBA" id="ARBA00022723"/>
    </source>
</evidence>
<dbReference type="FunFam" id="3.20.20.20:FF:000006">
    <property type="entry name" value="Dihydropteroate synthase"/>
    <property type="match status" value="1"/>
</dbReference>
<comment type="pathway">
    <text evidence="3 12">Cofactor biosynthesis; tetrahydrofolate biosynthesis; 7,8-dihydrofolate from 2-amino-4-hydroxy-6-hydroxymethyl-7,8-dihydropteridine diphosphate and 4-aminobenzoate: step 1/2.</text>
</comment>
<evidence type="ECO:0000313" key="14">
    <source>
        <dbReference type="EMBL" id="NYD22182.1"/>
    </source>
</evidence>
<keyword evidence="7 12" id="KW-0808">Transferase</keyword>
<evidence type="ECO:0000259" key="13">
    <source>
        <dbReference type="PROSITE" id="PS50972"/>
    </source>
</evidence>
<name>A0A7Y9DKC2_9ACTN</name>
<dbReference type="GO" id="GO:0046872">
    <property type="term" value="F:metal ion binding"/>
    <property type="evidence" value="ECO:0007669"/>
    <property type="project" value="UniProtKB-KW"/>
</dbReference>
<dbReference type="PANTHER" id="PTHR20941:SF1">
    <property type="entry name" value="FOLIC ACID SYNTHESIS PROTEIN FOL1"/>
    <property type="match status" value="1"/>
</dbReference>
<dbReference type="SUPFAM" id="SSF51717">
    <property type="entry name" value="Dihydropteroate synthetase-like"/>
    <property type="match status" value="1"/>
</dbReference>
<dbReference type="PROSITE" id="PS00792">
    <property type="entry name" value="DHPS_1"/>
    <property type="match status" value="1"/>
</dbReference>
<evidence type="ECO:0000313" key="15">
    <source>
        <dbReference type="Proteomes" id="UP000521922"/>
    </source>
</evidence>
<dbReference type="InterPro" id="IPR011005">
    <property type="entry name" value="Dihydropteroate_synth-like_sf"/>
</dbReference>
<sequence length="279" mass="27818">MNPLLAPGPTRVVGVLNVTPDSFSDGGRHTADPVARGVALHAAGADLVDVGGESTRPGATRVGAAEELRRVLPVVEGLVAAGVPVSVDTMRAATARAVVAAGAAVVNDVSGGLADPGTAAAVAELDCVYVLSHWRGFSDVMGSLAVYADPVAEVRAELADRLAAVTAAGVARERIVLDPGLGFAKTAEHDWALLAGLDELAALGLPLLVGASRKRFLGALLAAGGDVPPPAERDAATAAVSALAAAQGVWGVRVHDVPSTVAAVKVAAAWTAARRGVPA</sequence>
<dbReference type="InterPro" id="IPR000489">
    <property type="entry name" value="Pterin-binding_dom"/>
</dbReference>
<dbReference type="RefSeq" id="WP_343077909.1">
    <property type="nucleotide sequence ID" value="NZ_BAAAGN010000005.1"/>
</dbReference>
<dbReference type="InterPro" id="IPR045031">
    <property type="entry name" value="DHP_synth-like"/>
</dbReference>
<feature type="domain" description="Pterin-binding" evidence="13">
    <location>
        <begin position="10"/>
        <end position="265"/>
    </location>
</feature>
<comment type="cofactor">
    <cofactor evidence="2 12">
        <name>Mg(2+)</name>
        <dbReference type="ChEBI" id="CHEBI:18420"/>
    </cofactor>
</comment>
<dbReference type="UniPathway" id="UPA00077">
    <property type="reaction ID" value="UER00156"/>
</dbReference>
<evidence type="ECO:0000256" key="9">
    <source>
        <dbReference type="ARBA" id="ARBA00022842"/>
    </source>
</evidence>
<dbReference type="GO" id="GO:0004156">
    <property type="term" value="F:dihydropteroate synthase activity"/>
    <property type="evidence" value="ECO:0007669"/>
    <property type="project" value="UniProtKB-EC"/>
</dbReference>
<dbReference type="GO" id="GO:0046654">
    <property type="term" value="P:tetrahydrofolate biosynthetic process"/>
    <property type="evidence" value="ECO:0007669"/>
    <property type="project" value="UniProtKB-UniPathway"/>
</dbReference>
<keyword evidence="10 12" id="KW-0289">Folate biosynthesis</keyword>
<dbReference type="PROSITE" id="PS00793">
    <property type="entry name" value="DHPS_2"/>
    <property type="match status" value="1"/>
</dbReference>
<evidence type="ECO:0000256" key="10">
    <source>
        <dbReference type="ARBA" id="ARBA00022909"/>
    </source>
</evidence>
<dbReference type="GO" id="GO:0046656">
    <property type="term" value="P:folic acid biosynthetic process"/>
    <property type="evidence" value="ECO:0007669"/>
    <property type="project" value="UniProtKB-KW"/>
</dbReference>
<evidence type="ECO:0000256" key="1">
    <source>
        <dbReference type="ARBA" id="ARBA00000012"/>
    </source>
</evidence>